<keyword evidence="2" id="KW-1185">Reference proteome</keyword>
<proteinExistence type="predicted"/>
<protein>
    <submittedName>
        <fullName evidence="3">PAS domain-containing protein</fullName>
    </submittedName>
</protein>
<evidence type="ECO:0000313" key="3">
    <source>
        <dbReference type="WBParaSite" id="NBR_0000429501-mRNA-1"/>
    </source>
</evidence>
<reference evidence="3" key="1">
    <citation type="submission" date="2017-02" db="UniProtKB">
        <authorList>
            <consortium name="WormBaseParasite"/>
        </authorList>
    </citation>
    <scope>IDENTIFICATION</scope>
</reference>
<evidence type="ECO:0000313" key="1">
    <source>
        <dbReference type="EMBL" id="VDL67888.1"/>
    </source>
</evidence>
<dbReference type="WBParaSite" id="NBR_0000429501-mRNA-1">
    <property type="protein sequence ID" value="NBR_0000429501-mRNA-1"/>
    <property type="gene ID" value="NBR_0000429501"/>
</dbReference>
<organism evidence="3">
    <name type="scientific">Nippostrongylus brasiliensis</name>
    <name type="common">Rat hookworm</name>
    <dbReference type="NCBI Taxonomy" id="27835"/>
    <lineage>
        <taxon>Eukaryota</taxon>
        <taxon>Metazoa</taxon>
        <taxon>Ecdysozoa</taxon>
        <taxon>Nematoda</taxon>
        <taxon>Chromadorea</taxon>
        <taxon>Rhabditida</taxon>
        <taxon>Rhabditina</taxon>
        <taxon>Rhabditomorpha</taxon>
        <taxon>Strongyloidea</taxon>
        <taxon>Heligmosomidae</taxon>
        <taxon>Nippostrongylus</taxon>
    </lineage>
</organism>
<reference evidence="1 2" key="2">
    <citation type="submission" date="2018-11" db="EMBL/GenBank/DDBJ databases">
        <authorList>
            <consortium name="Pathogen Informatics"/>
        </authorList>
    </citation>
    <scope>NUCLEOTIDE SEQUENCE [LARGE SCALE GENOMIC DNA]</scope>
</reference>
<dbReference type="Proteomes" id="UP000271162">
    <property type="component" value="Unassembled WGS sequence"/>
</dbReference>
<accession>A0A0N4XP43</accession>
<dbReference type="STRING" id="27835.A0A0N4XP43"/>
<name>A0A0N4XP43_NIPBR</name>
<sequence length="103" mass="11840">MMMLIDQIPSKIVDGHGFRSLMSFLLPEYPMPSAELFESTICPEVITQIQPHLASLFSANKPVLTRCHPRTDDKMLVNGRRLVVRVTFEKFDVSHESFNCRFV</sequence>
<dbReference type="AlphaFoldDB" id="A0A0N4XP43"/>
<evidence type="ECO:0000313" key="2">
    <source>
        <dbReference type="Proteomes" id="UP000271162"/>
    </source>
</evidence>
<dbReference type="EMBL" id="UYSL01007738">
    <property type="protein sequence ID" value="VDL67888.1"/>
    <property type="molecule type" value="Genomic_DNA"/>
</dbReference>
<gene>
    <name evidence="1" type="ORF">NBR_LOCUS4299</name>
</gene>